<accession>A0A940DN34</accession>
<reference evidence="2" key="1">
    <citation type="submission" date="2020-10" db="EMBL/GenBank/DDBJ databases">
        <authorList>
            <person name="Gilroy R."/>
        </authorList>
    </citation>
    <scope>NUCLEOTIDE SEQUENCE</scope>
    <source>
        <strain evidence="2">F1-3629</strain>
    </source>
</reference>
<organism evidence="2 3">
    <name type="scientific">Candidatus Cryptobacteroides gallistercoris</name>
    <dbReference type="NCBI Taxonomy" id="2840765"/>
    <lineage>
        <taxon>Bacteria</taxon>
        <taxon>Pseudomonadati</taxon>
        <taxon>Bacteroidota</taxon>
        <taxon>Bacteroidia</taxon>
        <taxon>Bacteroidales</taxon>
        <taxon>Candidatus Cryptobacteroides</taxon>
    </lineage>
</organism>
<feature type="transmembrane region" description="Helical" evidence="1">
    <location>
        <begin position="12"/>
        <end position="33"/>
    </location>
</feature>
<gene>
    <name evidence="2" type="ORF">IAC07_01550</name>
</gene>
<comment type="caution">
    <text evidence="2">The sequence shown here is derived from an EMBL/GenBank/DDBJ whole genome shotgun (WGS) entry which is preliminary data.</text>
</comment>
<keyword evidence="1" id="KW-1133">Transmembrane helix</keyword>
<evidence type="ECO:0000313" key="3">
    <source>
        <dbReference type="Proteomes" id="UP000771749"/>
    </source>
</evidence>
<name>A0A940DN34_9BACT</name>
<feature type="transmembrane region" description="Helical" evidence="1">
    <location>
        <begin position="135"/>
        <end position="151"/>
    </location>
</feature>
<evidence type="ECO:0000256" key="1">
    <source>
        <dbReference type="SAM" id="Phobius"/>
    </source>
</evidence>
<sequence length="262" mass="29752">MFDFIPVSDYTMYFNYAILIMVLVAFWQCNIGISLQKNTATLNGVWGVLFTILLILYMGLRPISGVFGDTVNYARGFYEIQRSVQPFEWVWEGEWLFYNLMGWFAKNSDIHTFFLFCAAVYIGCLWLAMHRIFKGYYYIPFLVILGMFTFWSYGVNGIRNGMGASLVILAMTYVNRIPIMLLLCLIATGIHKSCYLMVAAGALAWFVKNSYIYLVGWIACVGASYAVGGRIQSFLANFISIGDDRFSGYLTGEAMTGEIVQM</sequence>
<keyword evidence="1" id="KW-0472">Membrane</keyword>
<dbReference type="AlphaFoldDB" id="A0A940DN34"/>
<dbReference type="InterPro" id="IPR049458">
    <property type="entry name" value="EpsG-like"/>
</dbReference>
<dbReference type="Pfam" id="PF14897">
    <property type="entry name" value="EpsG"/>
    <property type="match status" value="1"/>
</dbReference>
<protein>
    <submittedName>
        <fullName evidence="2">EpsG family protein</fullName>
    </submittedName>
</protein>
<dbReference type="Proteomes" id="UP000771749">
    <property type="component" value="Unassembled WGS sequence"/>
</dbReference>
<keyword evidence="1" id="KW-0812">Transmembrane</keyword>
<feature type="non-terminal residue" evidence="2">
    <location>
        <position position="262"/>
    </location>
</feature>
<feature type="transmembrane region" description="Helical" evidence="1">
    <location>
        <begin position="211"/>
        <end position="228"/>
    </location>
</feature>
<proteinExistence type="predicted"/>
<dbReference type="EMBL" id="JADIMJ010000026">
    <property type="protein sequence ID" value="MBO8453390.1"/>
    <property type="molecule type" value="Genomic_DNA"/>
</dbReference>
<reference evidence="2" key="2">
    <citation type="journal article" date="2021" name="PeerJ">
        <title>Extensive microbial diversity within the chicken gut microbiome revealed by metagenomics and culture.</title>
        <authorList>
            <person name="Gilroy R."/>
            <person name="Ravi A."/>
            <person name="Getino M."/>
            <person name="Pursley I."/>
            <person name="Horton D.L."/>
            <person name="Alikhan N.F."/>
            <person name="Baker D."/>
            <person name="Gharbi K."/>
            <person name="Hall N."/>
            <person name="Watson M."/>
            <person name="Adriaenssens E.M."/>
            <person name="Foster-Nyarko E."/>
            <person name="Jarju S."/>
            <person name="Secka A."/>
            <person name="Antonio M."/>
            <person name="Oren A."/>
            <person name="Chaudhuri R.R."/>
            <person name="La Ragione R."/>
            <person name="Hildebrand F."/>
            <person name="Pallen M.J."/>
        </authorList>
    </citation>
    <scope>NUCLEOTIDE SEQUENCE</scope>
    <source>
        <strain evidence="2">F1-3629</strain>
    </source>
</reference>
<evidence type="ECO:0000313" key="2">
    <source>
        <dbReference type="EMBL" id="MBO8453390.1"/>
    </source>
</evidence>
<feature type="transmembrane region" description="Helical" evidence="1">
    <location>
        <begin position="110"/>
        <end position="128"/>
    </location>
</feature>
<feature type="transmembrane region" description="Helical" evidence="1">
    <location>
        <begin position="40"/>
        <end position="60"/>
    </location>
</feature>